<organism evidence="3 4">
    <name type="scientific">Candidatus Phosphoribacter hodrii</name>
    <dbReference type="NCBI Taxonomy" id="2953743"/>
    <lineage>
        <taxon>Bacteria</taxon>
        <taxon>Bacillati</taxon>
        <taxon>Actinomycetota</taxon>
        <taxon>Actinomycetes</taxon>
        <taxon>Micrococcales</taxon>
        <taxon>Dermatophilaceae</taxon>
        <taxon>Candidatus Phosphoribacter</taxon>
    </lineage>
</organism>
<proteinExistence type="predicted"/>
<evidence type="ECO:0000256" key="1">
    <source>
        <dbReference type="SAM" id="Phobius"/>
    </source>
</evidence>
<dbReference type="InterPro" id="IPR050789">
    <property type="entry name" value="Diverse_Enzym_Activities"/>
</dbReference>
<keyword evidence="1" id="KW-0812">Transmembrane</keyword>
<comment type="caution">
    <text evidence="3">The sequence shown here is derived from an EMBL/GenBank/DDBJ whole genome shotgun (WGS) entry which is preliminary data.</text>
</comment>
<evidence type="ECO:0000313" key="3">
    <source>
        <dbReference type="EMBL" id="MBK6300206.1"/>
    </source>
</evidence>
<dbReference type="Pfam" id="PF00144">
    <property type="entry name" value="Beta-lactamase"/>
    <property type="match status" value="1"/>
</dbReference>
<dbReference type="InterPro" id="IPR001466">
    <property type="entry name" value="Beta-lactam-related"/>
</dbReference>
<feature type="transmembrane region" description="Helical" evidence="1">
    <location>
        <begin position="399"/>
        <end position="417"/>
    </location>
</feature>
<dbReference type="AlphaFoldDB" id="A0A934X391"/>
<reference evidence="3 4" key="1">
    <citation type="submission" date="2020-10" db="EMBL/GenBank/DDBJ databases">
        <title>Connecting structure to function with the recovery of over 1000 high-quality activated sludge metagenome-assembled genomes encoding full-length rRNA genes using long-read sequencing.</title>
        <authorList>
            <person name="Singleton C.M."/>
            <person name="Petriglieri F."/>
            <person name="Kristensen J.M."/>
            <person name="Kirkegaard R.H."/>
            <person name="Michaelsen T.Y."/>
            <person name="Andersen M.H."/>
            <person name="Karst S.M."/>
            <person name="Dueholm M.S."/>
            <person name="Nielsen P.H."/>
            <person name="Albertsen M."/>
        </authorList>
    </citation>
    <scope>NUCLEOTIDE SEQUENCE [LARGE SCALE GENOMIC DNA]</scope>
    <source>
        <strain evidence="3">AalE_18-Q3-R2-46_BAT3C.188</strain>
    </source>
</reference>
<feature type="transmembrane region" description="Helical" evidence="1">
    <location>
        <begin position="371"/>
        <end position="392"/>
    </location>
</feature>
<feature type="domain" description="Beta-lactamase-related" evidence="2">
    <location>
        <begin position="57"/>
        <end position="348"/>
    </location>
</feature>
<dbReference type="Gene3D" id="3.40.710.10">
    <property type="entry name" value="DD-peptidase/beta-lactamase superfamily"/>
    <property type="match status" value="1"/>
</dbReference>
<sequence>MIAGLLAALVAPLSLRGGPATSGDLDLAARVRAAVEDDRGYQALHVSEITPTSVRHTGVGSIDPGGAEALGAATPIELGSITKTFNGLLLADAIARGEVAATDPVSTYLPRLAGSPIGGVTLEELASHRGAVPPFPPPTMARGLWGLLTNTDQLSGDQLDWVLDQAAAMPLFGERGTVQYSNLGATLLGWALASAAQQPDWQTYVTTRLLTPLAMTHTRFAATRDQIPPDAPRGRLVGGRQAVQGVSPVYQPAGSSTWTTPEDIARYAQAILRGTAPGLPALDPRFAGEQAASPGDPRVGYHWFTLTVAGRTVQWHNGATVGYTSMLVIDRSAGRAVFVVGNSTRPVDPLAIRLLTGVADGPGSTDVPMPVIALAATTVALVLIAGAGFAAYRARTRLQLVRATAGALLGLSLWRVAGPWDHAPGLLWILVAAATAANVMLGIARVRSRPWHRPRLAALSWAGAVLALAAAGLVLSMGLH</sequence>
<dbReference type="PANTHER" id="PTHR43283">
    <property type="entry name" value="BETA-LACTAMASE-RELATED"/>
    <property type="match status" value="1"/>
</dbReference>
<dbReference type="InterPro" id="IPR012338">
    <property type="entry name" value="Beta-lactam/transpept-like"/>
</dbReference>
<feature type="transmembrane region" description="Helical" evidence="1">
    <location>
        <begin position="456"/>
        <end position="479"/>
    </location>
</feature>
<keyword evidence="1" id="KW-0472">Membrane</keyword>
<name>A0A934X391_9MICO</name>
<feature type="transmembrane region" description="Helical" evidence="1">
    <location>
        <begin position="423"/>
        <end position="444"/>
    </location>
</feature>
<gene>
    <name evidence="3" type="ORF">IPF40_03845</name>
</gene>
<evidence type="ECO:0000259" key="2">
    <source>
        <dbReference type="Pfam" id="PF00144"/>
    </source>
</evidence>
<accession>A0A934X391</accession>
<dbReference type="Proteomes" id="UP000718281">
    <property type="component" value="Unassembled WGS sequence"/>
</dbReference>
<dbReference type="EMBL" id="JADIXZ010000003">
    <property type="protein sequence ID" value="MBK6300206.1"/>
    <property type="molecule type" value="Genomic_DNA"/>
</dbReference>
<keyword evidence="1" id="KW-1133">Transmembrane helix</keyword>
<dbReference type="SUPFAM" id="SSF56601">
    <property type="entry name" value="beta-lactamase/transpeptidase-like"/>
    <property type="match status" value="1"/>
</dbReference>
<evidence type="ECO:0000313" key="4">
    <source>
        <dbReference type="Proteomes" id="UP000718281"/>
    </source>
</evidence>
<protein>
    <submittedName>
        <fullName evidence="3">Beta-lactamase family protein</fullName>
    </submittedName>
</protein>